<feature type="compositionally biased region" description="Basic and acidic residues" evidence="1">
    <location>
        <begin position="872"/>
        <end position="885"/>
    </location>
</feature>
<feature type="compositionally biased region" description="Polar residues" evidence="1">
    <location>
        <begin position="861"/>
        <end position="871"/>
    </location>
</feature>
<evidence type="ECO:0000256" key="1">
    <source>
        <dbReference type="SAM" id="MobiDB-lite"/>
    </source>
</evidence>
<dbReference type="PANTHER" id="PTHR21604">
    <property type="entry name" value="RETROELEMENT SILENCING FACTOR 1"/>
    <property type="match status" value="1"/>
</dbReference>
<feature type="region of interest" description="Disordered" evidence="1">
    <location>
        <begin position="1344"/>
        <end position="1372"/>
    </location>
</feature>
<dbReference type="Pfam" id="PF15395">
    <property type="entry name" value="DUF4617"/>
    <property type="match status" value="1"/>
</dbReference>
<feature type="region of interest" description="Disordered" evidence="1">
    <location>
        <begin position="348"/>
        <end position="390"/>
    </location>
</feature>
<feature type="region of interest" description="Disordered" evidence="1">
    <location>
        <begin position="947"/>
        <end position="1052"/>
    </location>
</feature>
<dbReference type="RefSeq" id="XP_060050611.1">
    <property type="nucleotide sequence ID" value="XM_060194628.1"/>
</dbReference>
<keyword evidence="2" id="KW-1185">Reference proteome</keyword>
<feature type="compositionally biased region" description="Basic and acidic residues" evidence="1">
    <location>
        <begin position="1150"/>
        <end position="1163"/>
    </location>
</feature>
<dbReference type="GeneID" id="103121237"/>
<dbReference type="InterPro" id="IPR027866">
    <property type="entry name" value="RESF1"/>
</dbReference>
<feature type="compositionally biased region" description="Low complexity" evidence="1">
    <location>
        <begin position="652"/>
        <end position="664"/>
    </location>
</feature>
<feature type="compositionally biased region" description="Basic and acidic residues" evidence="1">
    <location>
        <begin position="623"/>
        <end position="638"/>
    </location>
</feature>
<feature type="compositionally biased region" description="Basic and acidic residues" evidence="1">
    <location>
        <begin position="1273"/>
        <end position="1308"/>
    </location>
</feature>
<sequence length="1425" mass="151456">MSDSSLQKQSPLPPMPLQVKNSEPPNSEGMLPSKAMVTGPSFHYTATQGNRRYDCRFTSQLPPLQSAQQTTKHSPADTPQARDTQAPSARNGLYRSSHQPWADRSEKDSLTGNVTVPFCDVTGCPSILSQPFIEPRRPSVMTGAPTLAPSNSEKGLGPCSQPSNSVIDTHATKESLVRDMKKLVEIKKKFSELARKIKINKDLLISAGCIKTSTSYKELTQHSALALKDTARLQPGPQVPAQILPGPPLPTQIQSRILAQIQPQILAQIPPGPQVTVVPTEKPPILLASEEAAKSSSVQEAKHRKPEPVGYISADTTCMAPAQLHGKHILTPARPSVVDIAQAAVGDAAQFPPGNPASLQQSTPGNPPLAAAPHLEQPQPLKDHTSKTSSTYKSSLLHYLLHDSSPKRGADDPVSGTQSLEPQPSTHTAGGQPDSRAEETPGTTGTPVPGSPLLAGQASSASSLAAPQGGNPCSLELLATCLSLWKKPPSEPATSGVASVEGQPVATCTRNSLLPSAEGHPEGRVPATPQNAVLVVQNHEPGGAILTKGTELQIAVVTPIILSEAKVPVPAPALEPIFPVIKEGSVCSLQDPLTKSVSTSLTACVSATSPLVSTKASPLAHKGKPDHCSNRSSEDTRPTHASHGGGLDSEPQEPSAPSSSGSSENILQIDSICSLVEGDTSYNSQIAKMFSVPPLQKAEPQTPPCSTLTEQASGHTGKRDSGPQEDGCVQGPAQPHIPAAPVAPLGPPRAEPPKQEGTDSGAAEGCMRSASEDGATGPRCSPIPQGTAVPTTSTAQDALGAGALEEEKEEVEESPDSGLDDQLLELLKEFPYGLEPACRPLPQPMPEQTPTGSATPKDASDQIQITVLSSKQMKELFPEQDEPAKPPEQGPAMEQEPATTEGHGDCPLAAATSAESPDCVIMDMEKDISCCALGWLGKIYEGVPPCHCQPAKKRKREERHPSGPGGNSEKQKEKTSRKSGHATSSQDLPCLHTKASPTAHDRKKTEEGKTGGDKAHAKHGGNCSSSSTPRTEADPRNSRKPGALHSHRSSTKWTIEQFSFHATSSTAKITQEKLQKKPCLQGTSPFKAKVSFLSSKSKDLHRKPGSLVSALTSPEKRKLKLKAGGSLQGLWGKRKREEGNGSGLASSFNKKREEHRGIVETDAPKLCLSSSSPCEPTAKEKPASLDTRPSMAAEGSSKGSRASSLEYLQRQKHKDGLRASKKNYRKISSRDSQFLRAGKLGMRPGLSKKHGGPGQSSGEPLGLNILGKSFRAYHKEPKPLSSHERGAAEPRPAEKMRADRPRGDKLASQEDTSLPAPGQAKDQRKLYLNRVGFRCTERESICLSKLEGSPQKPSRDKQQAHMEPGSPFAGREGLEKCSMLEFKLCPETLIKSVGSAEERREKACPRRERPPVQGAVRGWRPQFQG</sequence>
<feature type="region of interest" description="Disordered" evidence="1">
    <location>
        <begin position="614"/>
        <end position="664"/>
    </location>
</feature>
<feature type="compositionally biased region" description="Low complexity" evidence="1">
    <location>
        <begin position="440"/>
        <end position="469"/>
    </location>
</feature>
<feature type="compositionally biased region" description="Basic residues" evidence="1">
    <location>
        <begin position="1210"/>
        <end position="1227"/>
    </location>
</feature>
<dbReference type="PANTHER" id="PTHR21604:SF0">
    <property type="entry name" value="RETROELEMENT SILENCING FACTOR 1"/>
    <property type="match status" value="1"/>
</dbReference>
<protein>
    <submittedName>
        <fullName evidence="3">Retroelement silencing factor 1</fullName>
    </submittedName>
</protein>
<name>A0ABM3XP66_ERIEU</name>
<feature type="region of interest" description="Disordered" evidence="1">
    <location>
        <begin position="1095"/>
        <end position="1114"/>
    </location>
</feature>
<feature type="compositionally biased region" description="Polar residues" evidence="1">
    <location>
        <begin position="57"/>
        <end position="73"/>
    </location>
</feature>
<feature type="compositionally biased region" description="Polar residues" evidence="1">
    <location>
        <begin position="704"/>
        <end position="714"/>
    </location>
</feature>
<feature type="region of interest" description="Disordered" evidence="1">
    <location>
        <begin position="1130"/>
        <end position="1325"/>
    </location>
</feature>
<feature type="compositionally biased region" description="Polar residues" evidence="1">
    <location>
        <begin position="81"/>
        <end position="99"/>
    </location>
</feature>
<feature type="compositionally biased region" description="Polar residues" evidence="1">
    <location>
        <begin position="415"/>
        <end position="429"/>
    </location>
</feature>
<feature type="compositionally biased region" description="Basic and acidic residues" evidence="1">
    <location>
        <begin position="999"/>
        <end position="1015"/>
    </location>
</feature>
<dbReference type="Proteomes" id="UP001652624">
    <property type="component" value="Chromosome 7"/>
</dbReference>
<feature type="compositionally biased region" description="Basic and acidic residues" evidence="1">
    <location>
        <begin position="1396"/>
        <end position="1410"/>
    </location>
</feature>
<feature type="compositionally biased region" description="Polar residues" evidence="1">
    <location>
        <begin position="1"/>
        <end position="10"/>
    </location>
</feature>
<organism evidence="2 3">
    <name type="scientific">Erinaceus europaeus</name>
    <name type="common">Western European hedgehog</name>
    <dbReference type="NCBI Taxonomy" id="9365"/>
    <lineage>
        <taxon>Eukaryota</taxon>
        <taxon>Metazoa</taxon>
        <taxon>Chordata</taxon>
        <taxon>Craniata</taxon>
        <taxon>Vertebrata</taxon>
        <taxon>Euteleostomi</taxon>
        <taxon>Mammalia</taxon>
        <taxon>Eutheria</taxon>
        <taxon>Laurasiatheria</taxon>
        <taxon>Eulipotyphla</taxon>
        <taxon>Erinaceidae</taxon>
        <taxon>Erinaceinae</taxon>
        <taxon>Erinaceus</taxon>
    </lineage>
</organism>
<feature type="region of interest" description="Disordered" evidence="1">
    <location>
        <begin position="1"/>
        <end position="108"/>
    </location>
</feature>
<reference evidence="3" key="1">
    <citation type="submission" date="2025-08" db="UniProtKB">
        <authorList>
            <consortium name="RefSeq"/>
        </authorList>
    </citation>
    <scope>IDENTIFICATION</scope>
</reference>
<gene>
    <name evidence="3" type="primary">RESF1</name>
</gene>
<feature type="region of interest" description="Disordered" evidence="1">
    <location>
        <begin position="1395"/>
        <end position="1425"/>
    </location>
</feature>
<proteinExistence type="predicted"/>
<evidence type="ECO:0000313" key="3">
    <source>
        <dbReference type="RefSeq" id="XP_060050611.1"/>
    </source>
</evidence>
<feature type="compositionally biased region" description="Acidic residues" evidence="1">
    <location>
        <begin position="804"/>
        <end position="823"/>
    </location>
</feature>
<feature type="region of interest" description="Disordered" evidence="1">
    <location>
        <begin position="695"/>
        <end position="910"/>
    </location>
</feature>
<evidence type="ECO:0000313" key="2">
    <source>
        <dbReference type="Proteomes" id="UP001652624"/>
    </source>
</evidence>
<accession>A0ABM3XP66</accession>
<feature type="region of interest" description="Disordered" evidence="1">
    <location>
        <begin position="403"/>
        <end position="469"/>
    </location>
</feature>